<comment type="caution">
    <text evidence="1">The sequence shown here is derived from an EMBL/GenBank/DDBJ whole genome shotgun (WGS) entry which is preliminary data.</text>
</comment>
<evidence type="ECO:0008006" key="3">
    <source>
        <dbReference type="Google" id="ProtNLM"/>
    </source>
</evidence>
<dbReference type="EMBL" id="JABBXF010000053">
    <property type="protein sequence ID" value="NVK80392.1"/>
    <property type="molecule type" value="Genomic_DNA"/>
</dbReference>
<evidence type="ECO:0000313" key="1">
    <source>
        <dbReference type="EMBL" id="NVK80392.1"/>
    </source>
</evidence>
<organism evidence="1 2">
    <name type="scientific">Streptomyces morookaense</name>
    <name type="common">Streptoverticillium morookaense</name>
    <dbReference type="NCBI Taxonomy" id="1970"/>
    <lineage>
        <taxon>Bacteria</taxon>
        <taxon>Bacillati</taxon>
        <taxon>Actinomycetota</taxon>
        <taxon>Actinomycetes</taxon>
        <taxon>Kitasatosporales</taxon>
        <taxon>Streptomycetaceae</taxon>
        <taxon>Streptomyces</taxon>
    </lineage>
</organism>
<evidence type="ECO:0000313" key="2">
    <source>
        <dbReference type="Proteomes" id="UP000587462"/>
    </source>
</evidence>
<sequence>MTHDDTTMTRIEAAVTLHREGDADGARSRLGEIWQDIGPEGDAFHRCVLAHHMADVQPDPEDELAWDLRALEAAESLTDDRVQAHHASLAVRGFRPSLHLNLAESYRRTGNARMSREHLARAREHADALGDDAYGDGIRAALDRLELRLAAGTDGTPPAGPATTGAQ</sequence>
<protein>
    <recommendedName>
        <fullName evidence="3">Tetratricopeptide repeat protein</fullName>
    </recommendedName>
</protein>
<dbReference type="AlphaFoldDB" id="A0A7Y7B7D7"/>
<name>A0A7Y7B7D7_STRMO</name>
<gene>
    <name evidence="1" type="ORF">HG542_22425</name>
</gene>
<dbReference type="RefSeq" id="WP_171084257.1">
    <property type="nucleotide sequence ID" value="NZ_BNBU01000002.1"/>
</dbReference>
<keyword evidence="2" id="KW-1185">Reference proteome</keyword>
<accession>A0A7Y7B7D7</accession>
<reference evidence="1 2" key="1">
    <citation type="submission" date="2020-04" db="EMBL/GenBank/DDBJ databases">
        <title>Draft Genome Sequence of Streptomyces morookaense DSM 40503, an 8-azaguanine-producing strain.</title>
        <authorList>
            <person name="Qi J."/>
            <person name="Gao J.-M."/>
        </authorList>
    </citation>
    <scope>NUCLEOTIDE SEQUENCE [LARGE SCALE GENOMIC DNA]</scope>
    <source>
        <strain evidence="1 2">DSM 40503</strain>
    </source>
</reference>
<proteinExistence type="predicted"/>
<dbReference type="Proteomes" id="UP000587462">
    <property type="component" value="Unassembled WGS sequence"/>
</dbReference>